<dbReference type="Proteomes" id="UP001165960">
    <property type="component" value="Unassembled WGS sequence"/>
</dbReference>
<reference evidence="1" key="1">
    <citation type="submission" date="2022-04" db="EMBL/GenBank/DDBJ databases">
        <title>Genome of the entomopathogenic fungus Entomophthora muscae.</title>
        <authorList>
            <person name="Elya C."/>
            <person name="Lovett B.R."/>
            <person name="Lee E."/>
            <person name="Macias A.M."/>
            <person name="Hajek A.E."/>
            <person name="De Bivort B.L."/>
            <person name="Kasson M.T."/>
            <person name="De Fine Licht H.H."/>
            <person name="Stajich J.E."/>
        </authorList>
    </citation>
    <scope>NUCLEOTIDE SEQUENCE</scope>
    <source>
        <strain evidence="1">Berkeley</strain>
    </source>
</reference>
<organism evidence="1 2">
    <name type="scientific">Entomophthora muscae</name>
    <dbReference type="NCBI Taxonomy" id="34485"/>
    <lineage>
        <taxon>Eukaryota</taxon>
        <taxon>Fungi</taxon>
        <taxon>Fungi incertae sedis</taxon>
        <taxon>Zoopagomycota</taxon>
        <taxon>Entomophthoromycotina</taxon>
        <taxon>Entomophthoromycetes</taxon>
        <taxon>Entomophthorales</taxon>
        <taxon>Entomophthoraceae</taxon>
        <taxon>Entomophthora</taxon>
    </lineage>
</organism>
<name>A0ACC2T803_9FUNG</name>
<keyword evidence="2" id="KW-1185">Reference proteome</keyword>
<evidence type="ECO:0000313" key="2">
    <source>
        <dbReference type="Proteomes" id="UP001165960"/>
    </source>
</evidence>
<evidence type="ECO:0000313" key="1">
    <source>
        <dbReference type="EMBL" id="KAJ9070793.1"/>
    </source>
</evidence>
<comment type="caution">
    <text evidence="1">The sequence shown here is derived from an EMBL/GenBank/DDBJ whole genome shotgun (WGS) entry which is preliminary data.</text>
</comment>
<dbReference type="EMBL" id="QTSX02003559">
    <property type="protein sequence ID" value="KAJ9070793.1"/>
    <property type="molecule type" value="Genomic_DNA"/>
</dbReference>
<gene>
    <name evidence="1" type="primary">SEC21</name>
    <name evidence="1" type="ORF">DSO57_1003656</name>
</gene>
<protein>
    <submittedName>
        <fullName evidence="1">Coatomer subunit gamma</fullName>
    </submittedName>
</protein>
<sequence>MSWSKKDEDIDELDLFLNLDKSTVLQEARIFNASPIKPRQCRFIIAKVLFLMYTNESLSSNEATELFFSITKLFQSPGIALRQIIYLAIKELSSVAQDVIIITSSLTKDMQPTSEPICRPNAIRALCKIIDPSMLPGIERFLKAAIVDTTDTSVNTAALVSSYHLFPLSRELIRRWSNEVQEALVAKSSGFTSMMTSFMRTSAPQSTARSTMTQYHALGLLAAFRQHDRMSTNKLIQMFVGGNGMTTETLRDPFAHCLLIRLASKAALDSGSFSAPVYDRLCSWLRNKSDAVSLEAAKAICGMPDLTSEQVFPAVRALQQLLSSSKATLRFAAIRALNHVALQHATAMSSWKLGLDELISDTNRSVATFAITALLKIGTESTVDSLIKQAALLMNDISDEFRVIVVAAIKSLGVKFPAKHSVLLNFLAGVLRDEGGFEFKRAVVDAIIQLTSLVPAAKETAMSHLCEFIEDCEFSRLAVKVLHLLGIEGPKANNPSLYIRFVYNRVVLESAVVRAAAVFALARFGIYVKDPKIKASVRVLLSRCLQDPDDEVRDRAAWSMRLMAAQNTPRLLDEKVFHLATLEQRLVDYRNSPSDTPFDLTSVPSCMRGDEISHADAQSALPPIVDPNHGSKARPAAKPQVSTASLLDRLQETLVRLHGAVPETKDYGSLIKSSPLDAPLALTEEETEYAVQVTKHIFPAHIVFEFTVTNTISDMLLENLSVEMTAESAFDILTGDALDDLEMVGAIAVDTVPFDTPSMAYVVYSKPEGVPVAAEFSCCLKFTAKDCDPNTGEADEDGFEDDYTVDNLKVVACDYMVPAVLDVEGDPEFQGVWEFLASEDCTQLVETFAPAGVESLKDTVTLMSSLLSMQVVEGQQVDHNATSHSMCLTGLFLNQTRTAVRIRMTQAAGGAGVVAEATVRSSDASVASSIMDCLL</sequence>
<proteinExistence type="predicted"/>
<accession>A0ACC2T803</accession>